<evidence type="ECO:0000313" key="5">
    <source>
        <dbReference type="Proteomes" id="UP000318126"/>
    </source>
</evidence>
<sequence length="940" mass="99424">MFTKASLLALAIGGVSTFAQAADDLIFSEYVEGSSNNKAFELYNPTATAIDLSQYQVEFYFNGNTQAGANISLSGSLAAGETYVVADNDSSAEILALADQVSNSSFFNGDDAIVLTSSGEVVDSLGQVGFDPGSQWGSGDLSTQNNTLRRNPDMLTADTVADDVASLETWLGFAQDDISDLGQFDGSGPIDPPPPVELVCHDPAVSIHAVQGQTDVSPLNGQTIEVEAVVTSNQEAGLKGLFIQSADDAVDADPLTSEGVFVYTGGDTDYLVGDLIRVQAVVKEFNGLTELADIVSHKLCGSAQAIPTAASVTLPVDDIADLEAFEGMRVSFTQNLVVNEVYNLGRFGELLLGSERHFIGTQVAAPGADALAVTAANARDAIVLDDGLTSQNPDPVRYPAPGLSADNTVRVGDMVTGLNAMMHYGFGKYRLMPVDTVNIVADNARTLAPDLAAGGNLTVASFNVLNYFNGDGAGAGFPTPRGADTATEFERQRVKIISAMVGIDADLFGLMEIENDGFGASSAIADLVSGLNVALGETRYGYVNGGGSGIGTDAIAVGIIYRLDKVSPEGAAKILSSANSPLDDDGQPLFNDGKNRPMLTQAFSLNDSDESFVVAVNHLKSKGSNCDSLGDPDLNDGQANCNLTRTRAAQAVGTWLDAEYPEAAVLLIGDLNAYAQEDPLTALSDAGYTELFDHLGKTGAYSYVFSGETGQLDHALANSALLDNVVDVTEWHINTDEPRSIDYNEEFKSASQLETLYNGDAYRSSDHDPVIISLLLEAANMAPVASFTADVQGAMVNLTSTSTDEDGELVLYEWQFGDDSTGNGENVSHEYAQDGDYVVTLTVTDDGGLSHSVSQTITISTEPEQVNPVAVIHHIDLWFIDIFVSLSYDEDGYITKHKWKFNDGSKASGPVAVKFATRASKVKLVVKDNDGLKDSAKLRF</sequence>
<dbReference type="PROSITE" id="PS50093">
    <property type="entry name" value="PKD"/>
    <property type="match status" value="1"/>
</dbReference>
<dbReference type="PANTHER" id="PTHR42834:SF1">
    <property type="entry name" value="ENDONUCLEASE_EXONUCLEASE_PHOSPHATASE FAMILY PROTEIN (AFU_ORTHOLOGUE AFUA_3G09210)"/>
    <property type="match status" value="1"/>
</dbReference>
<evidence type="ECO:0000259" key="2">
    <source>
        <dbReference type="PROSITE" id="PS50093"/>
    </source>
</evidence>
<dbReference type="FunFam" id="3.60.10.10:FF:000072">
    <property type="entry name" value="Extracellular nuclease"/>
    <property type="match status" value="1"/>
</dbReference>
<keyword evidence="4" id="KW-0255">Endonuclease</keyword>
<dbReference type="Pfam" id="PF18911">
    <property type="entry name" value="PKD_4"/>
    <property type="match status" value="1"/>
</dbReference>
<dbReference type="InterPro" id="IPR036691">
    <property type="entry name" value="Endo/exonu/phosph_ase_sf"/>
</dbReference>
<keyword evidence="4" id="KW-0378">Hydrolase</keyword>
<feature type="domain" description="LTD" evidence="3">
    <location>
        <begin position="16"/>
        <end position="129"/>
    </location>
</feature>
<feature type="chain" id="PRO_5022116081" evidence="1">
    <location>
        <begin position="22"/>
        <end position="940"/>
    </location>
</feature>
<dbReference type="InterPro" id="IPR022409">
    <property type="entry name" value="PKD/Chitinase_dom"/>
</dbReference>
<dbReference type="CDD" id="cd00146">
    <property type="entry name" value="PKD"/>
    <property type="match status" value="1"/>
</dbReference>
<dbReference type="AlphaFoldDB" id="A0A553JK73"/>
<keyword evidence="4" id="KW-0540">Nuclease</keyword>
<evidence type="ECO:0000259" key="3">
    <source>
        <dbReference type="PROSITE" id="PS51841"/>
    </source>
</evidence>
<dbReference type="SUPFAM" id="SSF49299">
    <property type="entry name" value="PKD domain"/>
    <property type="match status" value="1"/>
</dbReference>
<dbReference type="InterPro" id="IPR013783">
    <property type="entry name" value="Ig-like_fold"/>
</dbReference>
<name>A0A553JK73_SHEHA</name>
<dbReference type="GO" id="GO:0004519">
    <property type="term" value="F:endonuclease activity"/>
    <property type="evidence" value="ECO:0007669"/>
    <property type="project" value="UniProtKB-KW"/>
</dbReference>
<dbReference type="OrthoDB" id="9800417at2"/>
<proteinExistence type="predicted"/>
<dbReference type="PANTHER" id="PTHR42834">
    <property type="entry name" value="ENDONUCLEASE/EXONUCLEASE/PHOSPHATASE FAMILY PROTEIN (AFU_ORTHOLOGUE AFUA_3G09210)"/>
    <property type="match status" value="1"/>
</dbReference>
<dbReference type="InterPro" id="IPR035986">
    <property type="entry name" value="PKD_dom_sf"/>
</dbReference>
<comment type="caution">
    <text evidence="4">The sequence shown here is derived from an EMBL/GenBank/DDBJ whole genome shotgun (WGS) entry which is preliminary data.</text>
</comment>
<evidence type="ECO:0000313" key="4">
    <source>
        <dbReference type="EMBL" id="TRY12849.1"/>
    </source>
</evidence>
<dbReference type="SUPFAM" id="SSF56219">
    <property type="entry name" value="DNase I-like"/>
    <property type="match status" value="1"/>
</dbReference>
<dbReference type="RefSeq" id="WP_144041700.1">
    <property type="nucleotide sequence ID" value="NZ_BMPL01000024.1"/>
</dbReference>
<gene>
    <name evidence="4" type="ORF">FN961_18705</name>
</gene>
<dbReference type="SMART" id="SM00089">
    <property type="entry name" value="PKD"/>
    <property type="match status" value="1"/>
</dbReference>
<dbReference type="InterPro" id="IPR000601">
    <property type="entry name" value="PKD_dom"/>
</dbReference>
<dbReference type="Gene3D" id="2.60.40.10">
    <property type="entry name" value="Immunoglobulins"/>
    <property type="match status" value="2"/>
</dbReference>
<dbReference type="Pfam" id="PF00932">
    <property type="entry name" value="LTD"/>
    <property type="match status" value="1"/>
</dbReference>
<dbReference type="EMBL" id="VKGK01000026">
    <property type="protein sequence ID" value="TRY12849.1"/>
    <property type="molecule type" value="Genomic_DNA"/>
</dbReference>
<dbReference type="Gene3D" id="3.60.10.10">
    <property type="entry name" value="Endonuclease/exonuclease/phosphatase"/>
    <property type="match status" value="1"/>
</dbReference>
<dbReference type="CDD" id="cd04486">
    <property type="entry name" value="YhcR_OBF_like"/>
    <property type="match status" value="1"/>
</dbReference>
<dbReference type="InterPro" id="IPR001322">
    <property type="entry name" value="Lamin_tail_dom"/>
</dbReference>
<dbReference type="InterPro" id="IPR047971">
    <property type="entry name" value="ExeM-like"/>
</dbReference>
<feature type="domain" description="PKD" evidence="2">
    <location>
        <begin position="779"/>
        <end position="866"/>
    </location>
</feature>
<dbReference type="PROSITE" id="PS51841">
    <property type="entry name" value="LTD"/>
    <property type="match status" value="1"/>
</dbReference>
<dbReference type="CDD" id="cd10283">
    <property type="entry name" value="MnuA_DNase1-like"/>
    <property type="match status" value="1"/>
</dbReference>
<evidence type="ECO:0000256" key="1">
    <source>
        <dbReference type="SAM" id="SignalP"/>
    </source>
</evidence>
<reference evidence="5" key="1">
    <citation type="submission" date="2019-07" db="EMBL/GenBank/DDBJ databases">
        <title>Shewanella sp. YLB-08 draft genomic sequence.</title>
        <authorList>
            <person name="Yu L."/>
        </authorList>
    </citation>
    <scope>NUCLEOTIDE SEQUENCE [LARGE SCALE GENOMIC DNA]</scope>
    <source>
        <strain evidence="5">JCM 20706</strain>
    </source>
</reference>
<keyword evidence="1" id="KW-0732">Signal</keyword>
<organism evidence="4 5">
    <name type="scientific">Shewanella hanedai</name>
    <name type="common">Alteromonas hanedai</name>
    <dbReference type="NCBI Taxonomy" id="25"/>
    <lineage>
        <taxon>Bacteria</taxon>
        <taxon>Pseudomonadati</taxon>
        <taxon>Pseudomonadota</taxon>
        <taxon>Gammaproteobacteria</taxon>
        <taxon>Alteromonadales</taxon>
        <taxon>Shewanellaceae</taxon>
        <taxon>Shewanella</taxon>
    </lineage>
</organism>
<dbReference type="Proteomes" id="UP000318126">
    <property type="component" value="Unassembled WGS sequence"/>
</dbReference>
<protein>
    <submittedName>
        <fullName evidence="4">ExeM/NucH family extracellular endonuclease</fullName>
    </submittedName>
</protein>
<feature type="signal peptide" evidence="1">
    <location>
        <begin position="1"/>
        <end position="21"/>
    </location>
</feature>
<accession>A0A553JK73</accession>
<keyword evidence="5" id="KW-1185">Reference proteome</keyword>
<dbReference type="NCBIfam" id="NF033681">
    <property type="entry name" value="ExeM_NucH_DNase"/>
    <property type="match status" value="1"/>
</dbReference>